<evidence type="ECO:0000313" key="3">
    <source>
        <dbReference type="Proteomes" id="UP001218231"/>
    </source>
</evidence>
<dbReference type="InterPro" id="IPR025737">
    <property type="entry name" value="FApF"/>
</dbReference>
<keyword evidence="3" id="KW-1185">Reference proteome</keyword>
<feature type="chain" id="PRO_5045897836" evidence="1">
    <location>
        <begin position="25"/>
        <end position="317"/>
    </location>
</feature>
<dbReference type="Proteomes" id="UP001218231">
    <property type="component" value="Plasmid unnamed1"/>
</dbReference>
<accession>A0ABY7U2B0</accession>
<dbReference type="RefSeq" id="WP_273619910.1">
    <property type="nucleotide sequence ID" value="NZ_CP117418.1"/>
</dbReference>
<keyword evidence="1" id="KW-0732">Signal</keyword>
<name>A0ABY7U2B0_9SPHN</name>
<keyword evidence="2" id="KW-0614">Plasmid</keyword>
<evidence type="ECO:0000313" key="2">
    <source>
        <dbReference type="EMBL" id="WCT79639.1"/>
    </source>
</evidence>
<dbReference type="EMBL" id="CP117418">
    <property type="protein sequence ID" value="WCT79639.1"/>
    <property type="molecule type" value="Genomic_DNA"/>
</dbReference>
<dbReference type="Pfam" id="PF13557">
    <property type="entry name" value="Phenol_MetA_deg"/>
    <property type="match status" value="1"/>
</dbReference>
<feature type="signal peptide" evidence="1">
    <location>
        <begin position="1"/>
        <end position="24"/>
    </location>
</feature>
<reference evidence="2 3" key="1">
    <citation type="submission" date="2023-02" db="EMBL/GenBank/DDBJ databases">
        <title>Genome sequence of Novosphingobium humi KACC 19094.</title>
        <authorList>
            <person name="Kim S."/>
            <person name="Heo J."/>
            <person name="Kwon S.-W."/>
        </authorList>
    </citation>
    <scope>NUCLEOTIDE SEQUENCE [LARGE SCALE GENOMIC DNA]</scope>
    <source>
        <strain evidence="2 3">KACC 19094</strain>
        <plasmid evidence="2 3">unnamed1</plasmid>
    </source>
</reference>
<organism evidence="2 3">
    <name type="scientific">Novosphingobium humi</name>
    <dbReference type="NCBI Taxonomy" id="2282397"/>
    <lineage>
        <taxon>Bacteria</taxon>
        <taxon>Pseudomonadati</taxon>
        <taxon>Pseudomonadota</taxon>
        <taxon>Alphaproteobacteria</taxon>
        <taxon>Sphingomonadales</taxon>
        <taxon>Sphingomonadaceae</taxon>
        <taxon>Novosphingobium</taxon>
    </lineage>
</organism>
<geneLocation type="plasmid" evidence="2 3">
    <name>unnamed1</name>
</geneLocation>
<proteinExistence type="predicted"/>
<sequence>MLRKFALLCCALFAAPAAITPAHATESGGGVYPLGAEGALGGALPPPGVYYLGYLQNYEANRFNDGKGDKGLLPDFHVDAQAAVTRFVWVTDRKVLGADFAMHMVAPLVAAQVRVGGVQGQQTGFTDVTIDPFILGWHFKNGLHVITGIDVNVPIGRYDRTNPATVSRHYWNVEPIIALAYTGRKGLQVDVKTMFDINFANPDAQINGLNPTGARYRSGNEFHLEYAVTQAIAPRASLGVSGYYYVQTSSDRVNDASAQRVLDALDGFKGEAVAAGPTLRVGLGKAQLIGTWQHEFTARYRPQGDKLWLKLILPVGH</sequence>
<gene>
    <name evidence="2" type="ORF">PQ457_16370</name>
</gene>
<evidence type="ECO:0000256" key="1">
    <source>
        <dbReference type="SAM" id="SignalP"/>
    </source>
</evidence>
<protein>
    <submittedName>
        <fullName evidence="2">Transporter</fullName>
    </submittedName>
</protein>